<dbReference type="GeneID" id="30176556"/>
<evidence type="ECO:0000313" key="3">
    <source>
        <dbReference type="Proteomes" id="UP000094455"/>
    </source>
</evidence>
<dbReference type="Gene3D" id="1.10.20.10">
    <property type="entry name" value="Histone, subunit A"/>
    <property type="match status" value="1"/>
</dbReference>
<evidence type="ECO:0000313" key="2">
    <source>
        <dbReference type="EMBL" id="ODQ47852.1"/>
    </source>
</evidence>
<feature type="compositionally biased region" description="Basic residues" evidence="1">
    <location>
        <begin position="153"/>
        <end position="174"/>
    </location>
</feature>
<feature type="compositionally biased region" description="Polar residues" evidence="1">
    <location>
        <begin position="178"/>
        <end position="194"/>
    </location>
</feature>
<organism evidence="2 3">
    <name type="scientific">Pichia membranifaciens NRRL Y-2026</name>
    <dbReference type="NCBI Taxonomy" id="763406"/>
    <lineage>
        <taxon>Eukaryota</taxon>
        <taxon>Fungi</taxon>
        <taxon>Dikarya</taxon>
        <taxon>Ascomycota</taxon>
        <taxon>Saccharomycotina</taxon>
        <taxon>Pichiomycetes</taxon>
        <taxon>Pichiales</taxon>
        <taxon>Pichiaceae</taxon>
        <taxon>Pichia</taxon>
    </lineage>
</organism>
<dbReference type="GO" id="GO:0042393">
    <property type="term" value="F:histone binding"/>
    <property type="evidence" value="ECO:0007669"/>
    <property type="project" value="InterPro"/>
</dbReference>
<gene>
    <name evidence="2" type="ORF">PICMEDRAFT_120146</name>
</gene>
<proteinExistence type="predicted"/>
<dbReference type="Proteomes" id="UP000094455">
    <property type="component" value="Unassembled WGS sequence"/>
</dbReference>
<reference evidence="2 3" key="1">
    <citation type="journal article" date="2016" name="Proc. Natl. Acad. Sci. U.S.A.">
        <title>Comparative genomics of biotechnologically important yeasts.</title>
        <authorList>
            <person name="Riley R."/>
            <person name="Haridas S."/>
            <person name="Wolfe K.H."/>
            <person name="Lopes M.R."/>
            <person name="Hittinger C.T."/>
            <person name="Goeker M."/>
            <person name="Salamov A.A."/>
            <person name="Wisecaver J.H."/>
            <person name="Long T.M."/>
            <person name="Calvey C.H."/>
            <person name="Aerts A.L."/>
            <person name="Barry K.W."/>
            <person name="Choi C."/>
            <person name="Clum A."/>
            <person name="Coughlan A.Y."/>
            <person name="Deshpande S."/>
            <person name="Douglass A.P."/>
            <person name="Hanson S.J."/>
            <person name="Klenk H.-P."/>
            <person name="LaButti K.M."/>
            <person name="Lapidus A."/>
            <person name="Lindquist E.A."/>
            <person name="Lipzen A.M."/>
            <person name="Meier-Kolthoff J.P."/>
            <person name="Ohm R.A."/>
            <person name="Otillar R.P."/>
            <person name="Pangilinan J.L."/>
            <person name="Peng Y."/>
            <person name="Rokas A."/>
            <person name="Rosa C.A."/>
            <person name="Scheuner C."/>
            <person name="Sibirny A.A."/>
            <person name="Slot J.C."/>
            <person name="Stielow J.B."/>
            <person name="Sun H."/>
            <person name="Kurtzman C.P."/>
            <person name="Blackwell M."/>
            <person name="Grigoriev I.V."/>
            <person name="Jeffries T.W."/>
        </authorList>
    </citation>
    <scope>NUCLEOTIDE SEQUENCE [LARGE SCALE GENOMIC DNA]</scope>
    <source>
        <strain evidence="2 3">NRRL Y-2026</strain>
    </source>
</reference>
<dbReference type="EMBL" id="KV454002">
    <property type="protein sequence ID" value="ODQ47852.1"/>
    <property type="molecule type" value="Genomic_DNA"/>
</dbReference>
<protein>
    <submittedName>
        <fullName evidence="2">Uncharacterized protein</fullName>
    </submittedName>
</protein>
<dbReference type="OrthoDB" id="2420608at2759"/>
<dbReference type="InterPro" id="IPR009072">
    <property type="entry name" value="Histone-fold"/>
</dbReference>
<evidence type="ECO:0000256" key="1">
    <source>
        <dbReference type="SAM" id="MobiDB-lite"/>
    </source>
</evidence>
<sequence>MEYTDLDRRRQTSLHKVRDAWKCIIKKYSALSENEQGDVVDIATGEIIKDTGHLRSLRQDDDNLWAETEPPPRAHGAGDGHGDEGGDPGRKRAKSSSKTAIEIVDLGSASPPPSQRRRSQPPHSQPGDTSYVVSSSQHMTRSKVVGDDNLIVRRPKTHSGRHPSDRHHHPRSKRSGALDSTANDPLNMLSSSVDLGTPSKVRRLRRALDHSFQVKRSSGRRHLHKLILHEKLGSK</sequence>
<dbReference type="InterPro" id="IPR018465">
    <property type="entry name" value="Scm3/HJURP"/>
</dbReference>
<dbReference type="GO" id="GO:0046982">
    <property type="term" value="F:protein heterodimerization activity"/>
    <property type="evidence" value="ECO:0007669"/>
    <property type="project" value="InterPro"/>
</dbReference>
<dbReference type="GO" id="GO:0005634">
    <property type="term" value="C:nucleus"/>
    <property type="evidence" value="ECO:0007669"/>
    <property type="project" value="InterPro"/>
</dbReference>
<dbReference type="Pfam" id="PF10384">
    <property type="entry name" value="Scm3"/>
    <property type="match status" value="1"/>
</dbReference>
<dbReference type="RefSeq" id="XP_019018965.1">
    <property type="nucleotide sequence ID" value="XM_019159869.1"/>
</dbReference>
<accession>A0A1E3NP48</accession>
<name>A0A1E3NP48_9ASCO</name>
<feature type="compositionally biased region" description="Polar residues" evidence="1">
    <location>
        <begin position="127"/>
        <end position="139"/>
    </location>
</feature>
<feature type="region of interest" description="Disordered" evidence="1">
    <location>
        <begin position="59"/>
        <end position="194"/>
    </location>
</feature>
<dbReference type="AlphaFoldDB" id="A0A1E3NP48"/>
<keyword evidence="3" id="KW-1185">Reference proteome</keyword>
<feature type="compositionally biased region" description="Basic and acidic residues" evidence="1">
    <location>
        <begin position="70"/>
        <end position="90"/>
    </location>
</feature>
<dbReference type="STRING" id="763406.A0A1E3NP48"/>